<protein>
    <submittedName>
        <fullName evidence="2">Uncharacterized protein</fullName>
    </submittedName>
</protein>
<evidence type="ECO:0000256" key="1">
    <source>
        <dbReference type="SAM" id="Phobius"/>
    </source>
</evidence>
<organism evidence="2 3">
    <name type="scientific">Streptomyces griseoruber</name>
    <dbReference type="NCBI Taxonomy" id="1943"/>
    <lineage>
        <taxon>Bacteria</taxon>
        <taxon>Bacillati</taxon>
        <taxon>Actinomycetota</taxon>
        <taxon>Actinomycetes</taxon>
        <taxon>Kitasatosporales</taxon>
        <taxon>Streptomycetaceae</taxon>
        <taxon>Streptomyces</taxon>
    </lineage>
</organism>
<accession>A0A124I1V9</accession>
<evidence type="ECO:0000313" key="2">
    <source>
        <dbReference type="EMBL" id="KUN78525.1"/>
    </source>
</evidence>
<comment type="caution">
    <text evidence="2">The sequence shown here is derived from an EMBL/GenBank/DDBJ whole genome shotgun (WGS) entry which is preliminary data.</text>
</comment>
<gene>
    <name evidence="2" type="ORF">AQJ64_31645</name>
</gene>
<reference evidence="2 3" key="1">
    <citation type="submission" date="2015-10" db="EMBL/GenBank/DDBJ databases">
        <title>Draft genome sequence of Streptomyces griseoruber DSM 40281, type strain for the species Streptomyces griseoruber.</title>
        <authorList>
            <person name="Ruckert C."/>
            <person name="Winkler A."/>
            <person name="Kalinowski J."/>
            <person name="Kampfer P."/>
            <person name="Glaeser S."/>
        </authorList>
    </citation>
    <scope>NUCLEOTIDE SEQUENCE [LARGE SCALE GENOMIC DNA]</scope>
    <source>
        <strain evidence="2 3">DSM 40281</strain>
    </source>
</reference>
<name>A0A124I1V9_9ACTN</name>
<dbReference type="OrthoDB" id="4333100at2"/>
<dbReference type="RefSeq" id="WP_055632429.1">
    <property type="nucleotide sequence ID" value="NZ_KQ948776.1"/>
</dbReference>
<proteinExistence type="predicted"/>
<dbReference type="Proteomes" id="UP000052982">
    <property type="component" value="Unassembled WGS sequence"/>
</dbReference>
<evidence type="ECO:0000313" key="3">
    <source>
        <dbReference type="Proteomes" id="UP000052982"/>
    </source>
</evidence>
<keyword evidence="1" id="KW-0472">Membrane</keyword>
<keyword evidence="1" id="KW-0812">Transmembrane</keyword>
<dbReference type="STRING" id="1943.AQJ64_31645"/>
<keyword evidence="1" id="KW-1133">Transmembrane helix</keyword>
<sequence>MNHQRDMSGTGSQKDGLVSSEAQLLGTPRCVRVTIGKHFNLSVSLSVSPAFLTLLAAVVGVAGGNYWFLL</sequence>
<keyword evidence="3" id="KW-1185">Reference proteome</keyword>
<feature type="transmembrane region" description="Helical" evidence="1">
    <location>
        <begin position="50"/>
        <end position="69"/>
    </location>
</feature>
<dbReference type="EMBL" id="LMWW01000053">
    <property type="protein sequence ID" value="KUN78525.1"/>
    <property type="molecule type" value="Genomic_DNA"/>
</dbReference>
<dbReference type="AlphaFoldDB" id="A0A124I1V9"/>